<reference evidence="14" key="1">
    <citation type="journal article" date="2020" name="mSystems">
        <title>Genome- and Community-Level Interaction Insights into Carbon Utilization and Element Cycling Functions of Hydrothermarchaeota in Hydrothermal Sediment.</title>
        <authorList>
            <person name="Zhou Z."/>
            <person name="Liu Y."/>
            <person name="Xu W."/>
            <person name="Pan J."/>
            <person name="Luo Z.H."/>
            <person name="Li M."/>
        </authorList>
    </citation>
    <scope>NUCLEOTIDE SEQUENCE [LARGE SCALE GENOMIC DNA]</scope>
    <source>
        <strain evidence="14">SpSt-524</strain>
    </source>
</reference>
<dbReference type="PANTHER" id="PTHR11088">
    <property type="entry name" value="TRNA DIMETHYLALLYLTRANSFERASE"/>
    <property type="match status" value="1"/>
</dbReference>
<evidence type="ECO:0000313" key="14">
    <source>
        <dbReference type="EMBL" id="HFG19915.1"/>
    </source>
</evidence>
<dbReference type="GO" id="GO:0006400">
    <property type="term" value="P:tRNA modification"/>
    <property type="evidence" value="ECO:0007669"/>
    <property type="project" value="TreeGrafter"/>
</dbReference>
<gene>
    <name evidence="10 14" type="primary">miaA</name>
    <name evidence="14" type="ORF">ENS82_04225</name>
</gene>
<evidence type="ECO:0000256" key="2">
    <source>
        <dbReference type="ARBA" id="ARBA00003213"/>
    </source>
</evidence>
<protein>
    <recommendedName>
        <fullName evidence="10">tRNA dimethylallyltransferase</fullName>
        <ecNumber evidence="10">2.5.1.75</ecNumber>
    </recommendedName>
    <alternativeName>
        <fullName evidence="10">Dimethylallyl diphosphate:tRNA dimethylallyltransferase</fullName>
        <shortName evidence="10">DMAPP:tRNA dimethylallyltransferase</shortName>
        <shortName evidence="10">DMATase</shortName>
    </alternativeName>
    <alternativeName>
        <fullName evidence="10">Isopentenyl-diphosphate:tRNA isopentenyltransferase</fullName>
        <shortName evidence="10">IPP transferase</shortName>
        <shortName evidence="10">IPPT</shortName>
        <shortName evidence="10">IPTase</shortName>
    </alternativeName>
</protein>
<comment type="catalytic activity">
    <reaction evidence="9 10 11">
        <text>adenosine(37) in tRNA + dimethylallyl diphosphate = N(6)-dimethylallyladenosine(37) in tRNA + diphosphate</text>
        <dbReference type="Rhea" id="RHEA:26482"/>
        <dbReference type="Rhea" id="RHEA-COMP:10162"/>
        <dbReference type="Rhea" id="RHEA-COMP:10375"/>
        <dbReference type="ChEBI" id="CHEBI:33019"/>
        <dbReference type="ChEBI" id="CHEBI:57623"/>
        <dbReference type="ChEBI" id="CHEBI:74411"/>
        <dbReference type="ChEBI" id="CHEBI:74415"/>
        <dbReference type="EC" id="2.5.1.75"/>
    </reaction>
</comment>
<keyword evidence="8 10" id="KW-0460">Magnesium</keyword>
<comment type="caution">
    <text evidence="14">The sequence shown here is derived from an EMBL/GenBank/DDBJ whole genome shotgun (WGS) entry which is preliminary data.</text>
</comment>
<evidence type="ECO:0000256" key="1">
    <source>
        <dbReference type="ARBA" id="ARBA00001946"/>
    </source>
</evidence>
<evidence type="ECO:0000256" key="5">
    <source>
        <dbReference type="ARBA" id="ARBA00022694"/>
    </source>
</evidence>
<keyword evidence="4 10" id="KW-0808">Transferase</keyword>
<dbReference type="GO" id="GO:0052381">
    <property type="term" value="F:tRNA dimethylallyltransferase activity"/>
    <property type="evidence" value="ECO:0007669"/>
    <property type="project" value="UniProtKB-UniRule"/>
</dbReference>
<evidence type="ECO:0000256" key="12">
    <source>
        <dbReference type="RuleBase" id="RU003784"/>
    </source>
</evidence>
<evidence type="ECO:0000256" key="7">
    <source>
        <dbReference type="ARBA" id="ARBA00022840"/>
    </source>
</evidence>
<evidence type="ECO:0000256" key="8">
    <source>
        <dbReference type="ARBA" id="ARBA00022842"/>
    </source>
</evidence>
<evidence type="ECO:0000256" key="9">
    <source>
        <dbReference type="ARBA" id="ARBA00049563"/>
    </source>
</evidence>
<dbReference type="NCBIfam" id="TIGR00174">
    <property type="entry name" value="miaA"/>
    <property type="match status" value="1"/>
</dbReference>
<accession>A0A7C3DG99</accession>
<dbReference type="SUPFAM" id="SSF52540">
    <property type="entry name" value="P-loop containing nucleoside triphosphate hydrolases"/>
    <property type="match status" value="1"/>
</dbReference>
<dbReference type="InterPro" id="IPR027417">
    <property type="entry name" value="P-loop_NTPase"/>
</dbReference>
<feature type="binding site" evidence="10">
    <location>
        <begin position="16"/>
        <end position="23"/>
    </location>
    <ligand>
        <name>ATP</name>
        <dbReference type="ChEBI" id="CHEBI:30616"/>
    </ligand>
</feature>
<evidence type="ECO:0000256" key="13">
    <source>
        <dbReference type="RuleBase" id="RU003785"/>
    </source>
</evidence>
<name>A0A7C3DG99_MEIRU</name>
<evidence type="ECO:0000256" key="11">
    <source>
        <dbReference type="RuleBase" id="RU003783"/>
    </source>
</evidence>
<evidence type="ECO:0000256" key="6">
    <source>
        <dbReference type="ARBA" id="ARBA00022741"/>
    </source>
</evidence>
<keyword evidence="5 10" id="KW-0819">tRNA processing</keyword>
<dbReference type="AlphaFoldDB" id="A0A7C3DG99"/>
<feature type="binding site" evidence="10">
    <location>
        <begin position="18"/>
        <end position="23"/>
    </location>
    <ligand>
        <name>substrate</name>
    </ligand>
</feature>
<dbReference type="InterPro" id="IPR039657">
    <property type="entry name" value="Dimethylallyltransferase"/>
</dbReference>
<comment type="function">
    <text evidence="2 10 12">Catalyzes the transfer of a dimethylallyl group onto the adenine at position 37 in tRNAs that read codons beginning with uridine, leading to the formation of N6-(dimethylallyl)adenosine (i(6)A).</text>
</comment>
<comment type="similarity">
    <text evidence="3 10 13">Belongs to the IPP transferase family.</text>
</comment>
<comment type="subunit">
    <text evidence="10">Monomer.</text>
</comment>
<dbReference type="Gene3D" id="3.40.50.300">
    <property type="entry name" value="P-loop containing nucleotide triphosphate hydrolases"/>
    <property type="match status" value="1"/>
</dbReference>
<dbReference type="EMBL" id="DSWI01000011">
    <property type="protein sequence ID" value="HFG19915.1"/>
    <property type="molecule type" value="Genomic_DNA"/>
</dbReference>
<dbReference type="HAMAP" id="MF_00185">
    <property type="entry name" value="IPP_trans"/>
    <property type="match status" value="1"/>
</dbReference>
<dbReference type="PANTHER" id="PTHR11088:SF60">
    <property type="entry name" value="TRNA DIMETHYLALLYLTRANSFERASE"/>
    <property type="match status" value="1"/>
</dbReference>
<comment type="caution">
    <text evidence="10">Lacks conserved residue(s) required for the propagation of feature annotation.</text>
</comment>
<feature type="site" description="Interaction with substrate tRNA" evidence="10">
    <location>
        <position position="107"/>
    </location>
</feature>
<dbReference type="Pfam" id="PF01715">
    <property type="entry name" value="IPPT"/>
    <property type="match status" value="1"/>
</dbReference>
<keyword evidence="6 10" id="KW-0547">Nucleotide-binding</keyword>
<comment type="cofactor">
    <cofactor evidence="1 10">
        <name>Mg(2+)</name>
        <dbReference type="ChEBI" id="CHEBI:18420"/>
    </cofactor>
</comment>
<dbReference type="InterPro" id="IPR018022">
    <property type="entry name" value="IPT"/>
</dbReference>
<dbReference type="GO" id="GO:0005524">
    <property type="term" value="F:ATP binding"/>
    <property type="evidence" value="ECO:0007669"/>
    <property type="project" value="UniProtKB-UniRule"/>
</dbReference>
<evidence type="ECO:0000256" key="10">
    <source>
        <dbReference type="HAMAP-Rule" id="MF_00185"/>
    </source>
</evidence>
<evidence type="ECO:0000256" key="3">
    <source>
        <dbReference type="ARBA" id="ARBA00005842"/>
    </source>
</evidence>
<dbReference type="Gene3D" id="1.10.20.140">
    <property type="match status" value="1"/>
</dbReference>
<sequence>MDDVDAQKPVIPVLTGPTATGKTELALRLGRIFPIAVVSADASMVYRGMDIGTAKPSLVERQQVKHYLIDVVWPSQSFSVSEYCGLAEAAIQETLAQGKIPLVVGGTGYYIRALTEGIHELPEPDLNLQAELWKTLELQGLESLLGELEAASPEDARRVQRNPRRIVRALEVLRRTGLPPARFPKRTPRFSYRKLILWPPWDWLEPRLERRVTRMLEQGLVQEVESLLARYPQMPTALQSIGYKEIAGYLKGEYSLEVARQTIVRATRAYARRQYTWFRKEPGAVTFLPQGGDEAWIGVRGWFERSLVPGEG</sequence>
<organism evidence="14">
    <name type="scientific">Meiothermus ruber</name>
    <dbReference type="NCBI Taxonomy" id="277"/>
    <lineage>
        <taxon>Bacteria</taxon>
        <taxon>Thermotogati</taxon>
        <taxon>Deinococcota</taxon>
        <taxon>Deinococci</taxon>
        <taxon>Thermales</taxon>
        <taxon>Thermaceae</taxon>
        <taxon>Meiothermus</taxon>
    </lineage>
</organism>
<proteinExistence type="inferred from homology"/>
<dbReference type="EC" id="2.5.1.75" evidence="10"/>
<keyword evidence="7 10" id="KW-0067">ATP-binding</keyword>
<evidence type="ECO:0000256" key="4">
    <source>
        <dbReference type="ARBA" id="ARBA00022679"/>
    </source>
</evidence>